<feature type="transmembrane region" description="Helical" evidence="2">
    <location>
        <begin position="701"/>
        <end position="719"/>
    </location>
</feature>
<dbReference type="InterPro" id="IPR013694">
    <property type="entry name" value="VIT"/>
</dbReference>
<evidence type="ECO:0000256" key="1">
    <source>
        <dbReference type="SAM" id="Coils"/>
    </source>
</evidence>
<accession>A0AAU8M0L3</accession>
<dbReference type="SMART" id="SM00609">
    <property type="entry name" value="VIT"/>
    <property type="match status" value="1"/>
</dbReference>
<gene>
    <name evidence="5" type="ORF">Q3M24_09925</name>
</gene>
<dbReference type="Pfam" id="PF13768">
    <property type="entry name" value="VWA_3"/>
    <property type="match status" value="1"/>
</dbReference>
<evidence type="ECO:0000256" key="2">
    <source>
        <dbReference type="SAM" id="Phobius"/>
    </source>
</evidence>
<organism evidence="5">
    <name type="scientific">Candidatus Electrothrix aestuarii</name>
    <dbReference type="NCBI Taxonomy" id="3062594"/>
    <lineage>
        <taxon>Bacteria</taxon>
        <taxon>Pseudomonadati</taxon>
        <taxon>Thermodesulfobacteriota</taxon>
        <taxon>Desulfobulbia</taxon>
        <taxon>Desulfobulbales</taxon>
        <taxon>Desulfobulbaceae</taxon>
        <taxon>Candidatus Electrothrix</taxon>
    </lineage>
</organism>
<dbReference type="AlphaFoldDB" id="A0AAU8M0L3"/>
<evidence type="ECO:0000259" key="3">
    <source>
        <dbReference type="PROSITE" id="PS50234"/>
    </source>
</evidence>
<evidence type="ECO:0000259" key="4">
    <source>
        <dbReference type="PROSITE" id="PS51468"/>
    </source>
</evidence>
<keyword evidence="2" id="KW-1133">Transmembrane helix</keyword>
<dbReference type="EMBL" id="CP159373">
    <property type="protein sequence ID" value="XCN75027.1"/>
    <property type="molecule type" value="Genomic_DNA"/>
</dbReference>
<dbReference type="KEGG" id="eaj:Q3M24_09925"/>
<protein>
    <submittedName>
        <fullName evidence="5">Marine proteobacterial sortase target protein</fullName>
    </submittedName>
</protein>
<reference evidence="5" key="2">
    <citation type="submission" date="2024-06" db="EMBL/GenBank/DDBJ databases">
        <authorList>
            <person name="Plum-Jensen L.E."/>
            <person name="Schramm A."/>
            <person name="Marshall I.P.G."/>
        </authorList>
    </citation>
    <scope>NUCLEOTIDE SEQUENCE</scope>
    <source>
        <strain evidence="5">Rat1</strain>
    </source>
</reference>
<feature type="domain" description="VIT" evidence="4">
    <location>
        <begin position="67"/>
        <end position="195"/>
    </location>
</feature>
<sequence>MTSEEKGRGLEAPQVDPGYVMLTVYTLGVAILVLFGWLGSANAVPNTSKQEAEIVQLLTPNEVKQGELLLPRTEPGTYRAAPMLSMDVDISVTGILARAKVKQHFTNDSDQWLEALYVFPLPDESAVDHLEMRINDRIIIGKIQKREEARQTYEKAKREGKKASLLSQLRPNIFTTAVANIGPRETVIIQIEYQQVIQRQNSVYSLRFPMVVGPRYTPNQSSIADIFSGNKGEEDQESYNLIDQKIQKIPSNTSHPPPLKTLSVIGPDEERVNPVALHVNLAAGMQLARLNSLYHGITSEKNEEDIVDINFTGEVKADRDFVLEWEAAPTQTPSLSMFSEQQGNEHYMLLMLMPPEQAQAEPLAREVIFILDTSGSMGGESISQAKKALLMAVERMRPQDRFNVIEFNSNARALFRGSRSGSQKNRAQAIDFIEELKAQGGTEIREALALALDGKERHERIRQIVFLTDGSVSNEQELFTLINNQLGDSRLFTVGIGSAPNSYFMTRAAAMGRGSYTFIGKLEEVREKMTTLFAMLEQPALTQLRLTGADDFEILPSPLPDLYQGEPLTVLMKGSSNLGKLLLSGQQGGVRPWQVTIDTTGLKERTGIAVLWARKKIRMLMDSLASGADAQQVEQEVTTLALANHLVSRYTSLIAVEEQISRPGDTEKLLENQKIQSNLPAGWVHEKVFAGGADTATSAPLSIFVGLLSLALSALLIWMQWRRQ</sequence>
<proteinExistence type="predicted"/>
<name>A0AAU8M0L3_9BACT</name>
<dbReference type="PANTHER" id="PTHR45737">
    <property type="entry name" value="VON WILLEBRAND FACTOR A DOMAIN-CONTAINING PROTEIN 5A"/>
    <property type="match status" value="1"/>
</dbReference>
<keyword evidence="2" id="KW-0812">Transmembrane</keyword>
<dbReference type="PANTHER" id="PTHR45737:SF6">
    <property type="entry name" value="VON WILLEBRAND FACTOR A DOMAIN-CONTAINING PROTEIN 5A"/>
    <property type="match status" value="1"/>
</dbReference>
<dbReference type="NCBIfam" id="TIGR03788">
    <property type="entry name" value="marine_srt_targ"/>
    <property type="match status" value="1"/>
</dbReference>
<dbReference type="Gene3D" id="3.40.50.410">
    <property type="entry name" value="von Willebrand factor, type A domain"/>
    <property type="match status" value="1"/>
</dbReference>
<dbReference type="PROSITE" id="PS50234">
    <property type="entry name" value="VWFA"/>
    <property type="match status" value="1"/>
</dbReference>
<dbReference type="InterPro" id="IPR036465">
    <property type="entry name" value="vWFA_dom_sf"/>
</dbReference>
<feature type="coiled-coil region" evidence="1">
    <location>
        <begin position="139"/>
        <end position="166"/>
    </location>
</feature>
<dbReference type="InterPro" id="IPR022440">
    <property type="entry name" value="CHP03788"/>
</dbReference>
<dbReference type="SUPFAM" id="SSF53300">
    <property type="entry name" value="vWA-like"/>
    <property type="match status" value="1"/>
</dbReference>
<keyword evidence="1" id="KW-0175">Coiled coil</keyword>
<evidence type="ECO:0000313" key="5">
    <source>
        <dbReference type="EMBL" id="XCN75027.1"/>
    </source>
</evidence>
<feature type="domain" description="VWFA" evidence="3">
    <location>
        <begin position="366"/>
        <end position="536"/>
    </location>
</feature>
<dbReference type="InterPro" id="IPR002035">
    <property type="entry name" value="VWF_A"/>
</dbReference>
<feature type="transmembrane region" description="Helical" evidence="2">
    <location>
        <begin position="20"/>
        <end position="39"/>
    </location>
</feature>
<dbReference type="Pfam" id="PF08487">
    <property type="entry name" value="VIT"/>
    <property type="match status" value="1"/>
</dbReference>
<keyword evidence="2" id="KW-0472">Membrane</keyword>
<reference evidence="5" key="1">
    <citation type="journal article" date="2024" name="Syst. Appl. Microbiol.">
        <title>First single-strain enrichments of Electrothrix cable bacteria, description of E. aestuarii sp. nov. and E. rattekaaiensis sp. nov., and proposal of a cable bacteria taxonomy following the rules of the SeqCode.</title>
        <authorList>
            <person name="Plum-Jensen L.E."/>
            <person name="Schramm A."/>
            <person name="Marshall I.P.G."/>
        </authorList>
    </citation>
    <scope>NUCLEOTIDE SEQUENCE</scope>
    <source>
        <strain evidence="5">Rat1</strain>
    </source>
</reference>
<dbReference type="SMART" id="SM00327">
    <property type="entry name" value="VWA"/>
    <property type="match status" value="1"/>
</dbReference>
<dbReference type="PROSITE" id="PS51468">
    <property type="entry name" value="VIT"/>
    <property type="match status" value="1"/>
</dbReference>